<dbReference type="PANTHER" id="PTHR23523:SF2">
    <property type="entry name" value="2-NITROIMIDAZOLE TRANSPORTER"/>
    <property type="match status" value="1"/>
</dbReference>
<evidence type="ECO:0000256" key="4">
    <source>
        <dbReference type="ARBA" id="ARBA00022989"/>
    </source>
</evidence>
<evidence type="ECO:0000256" key="2">
    <source>
        <dbReference type="ARBA" id="ARBA00022448"/>
    </source>
</evidence>
<evidence type="ECO:0000313" key="9">
    <source>
        <dbReference type="Proteomes" id="UP000239833"/>
    </source>
</evidence>
<protein>
    <submittedName>
        <fullName evidence="8">Anion ABC transporter-like protein</fullName>
    </submittedName>
</protein>
<dbReference type="NCBIfam" id="TIGR00896">
    <property type="entry name" value="CynX"/>
    <property type="match status" value="1"/>
</dbReference>
<keyword evidence="3 6" id="KW-0812">Transmembrane</keyword>
<organism evidence="8 9">
    <name type="scientific">Paenibacillus larvae subsp. larvae</name>
    <dbReference type="NCBI Taxonomy" id="147375"/>
    <lineage>
        <taxon>Bacteria</taxon>
        <taxon>Bacillati</taxon>
        <taxon>Bacillota</taxon>
        <taxon>Bacilli</taxon>
        <taxon>Bacillales</taxon>
        <taxon>Paenibacillaceae</taxon>
        <taxon>Paenibacillus</taxon>
    </lineage>
</organism>
<keyword evidence="2" id="KW-0813">Transport</keyword>
<dbReference type="PROSITE" id="PS50850">
    <property type="entry name" value="MFS"/>
    <property type="match status" value="1"/>
</dbReference>
<evidence type="ECO:0000256" key="5">
    <source>
        <dbReference type="ARBA" id="ARBA00023136"/>
    </source>
</evidence>
<feature type="transmembrane region" description="Helical" evidence="6">
    <location>
        <begin position="46"/>
        <end position="65"/>
    </location>
</feature>
<sequence length="406" mass="43240">MEGRSFTRKSMFLVGIIFIAFNLRPAITSVGPLVGSIRNNLGISNGAAGLITTLPLISFAIFSLLAPKLGSRFGNEWTVFAGLLILMAGILIRSAGWTAALFGGTSMVGVGIAIGNVLLPSLVKQKYPKKMGIMTSMYSTAMNVFAALASGISIPLATGLHLGWDNSLLFWTIPALLAAVIWLPQLRCREKQPHAKELPQAEIRLWFSGIAWQVTVFMGLQSFLFYSFIAWMPEILHSYGMSGSTAGWMLSVTQFAGLPATFLAPVLAERFRDQRGIVAGIGILYFIGIAGLLAEGSLVILSICIVFIGIGQGASISLSLTLLGLRSANARQAAALSGMAQSVGYLLAAAGPILIGFIFDHTHSWLWPILVLTGVLIVMVTAGLGAGRNRYVLGAKKKDSVTYSSL</sequence>
<dbReference type="CDD" id="cd17339">
    <property type="entry name" value="MFS_NIMT_CynX_like"/>
    <property type="match status" value="1"/>
</dbReference>
<evidence type="ECO:0000256" key="6">
    <source>
        <dbReference type="SAM" id="Phobius"/>
    </source>
</evidence>
<dbReference type="PANTHER" id="PTHR23523">
    <property type="match status" value="1"/>
</dbReference>
<feature type="transmembrane region" description="Helical" evidence="6">
    <location>
        <begin position="246"/>
        <end position="264"/>
    </location>
</feature>
<keyword evidence="5 6" id="KW-0472">Membrane</keyword>
<dbReference type="SUPFAM" id="SSF103473">
    <property type="entry name" value="MFS general substrate transporter"/>
    <property type="match status" value="1"/>
</dbReference>
<dbReference type="EMBL" id="CP019655">
    <property type="protein sequence ID" value="AVF28079.1"/>
    <property type="molecule type" value="Genomic_DNA"/>
</dbReference>
<proteinExistence type="predicted"/>
<feature type="transmembrane region" description="Helical" evidence="6">
    <location>
        <begin position="365"/>
        <end position="387"/>
    </location>
</feature>
<feature type="transmembrane region" description="Helical" evidence="6">
    <location>
        <begin position="77"/>
        <end position="95"/>
    </location>
</feature>
<keyword evidence="4 6" id="KW-1133">Transmembrane helix</keyword>
<dbReference type="InterPro" id="IPR036259">
    <property type="entry name" value="MFS_trans_sf"/>
</dbReference>
<evidence type="ECO:0000259" key="7">
    <source>
        <dbReference type="PROSITE" id="PS50850"/>
    </source>
</evidence>
<dbReference type="AlphaFoldDB" id="A0A2L1U571"/>
<evidence type="ECO:0000313" key="8">
    <source>
        <dbReference type="EMBL" id="AVF28079.1"/>
    </source>
</evidence>
<evidence type="ECO:0000256" key="1">
    <source>
        <dbReference type="ARBA" id="ARBA00004651"/>
    </source>
</evidence>
<feature type="transmembrane region" description="Helical" evidence="6">
    <location>
        <begin position="101"/>
        <end position="123"/>
    </location>
</feature>
<feature type="transmembrane region" description="Helical" evidence="6">
    <location>
        <begin position="300"/>
        <end position="323"/>
    </location>
</feature>
<feature type="transmembrane region" description="Helical" evidence="6">
    <location>
        <begin position="12"/>
        <end position="34"/>
    </location>
</feature>
<name>A0A2L1U571_9BACL</name>
<dbReference type="Proteomes" id="UP000239833">
    <property type="component" value="Chromosome"/>
</dbReference>
<accession>A0A2L1U571</accession>
<dbReference type="InterPro" id="IPR052524">
    <property type="entry name" value="MFS_Cyanate_Porter"/>
</dbReference>
<dbReference type="InterPro" id="IPR011701">
    <property type="entry name" value="MFS"/>
</dbReference>
<dbReference type="Pfam" id="PF07690">
    <property type="entry name" value="MFS_1"/>
    <property type="match status" value="1"/>
</dbReference>
<comment type="subcellular location">
    <subcellularLocation>
        <location evidence="1">Cell membrane</location>
        <topology evidence="1">Multi-pass membrane protein</topology>
    </subcellularLocation>
</comment>
<dbReference type="InterPro" id="IPR004747">
    <property type="entry name" value="CynX-like"/>
</dbReference>
<feature type="domain" description="Major facilitator superfamily (MFS) profile" evidence="7">
    <location>
        <begin position="10"/>
        <end position="391"/>
    </location>
</feature>
<evidence type="ECO:0000256" key="3">
    <source>
        <dbReference type="ARBA" id="ARBA00022692"/>
    </source>
</evidence>
<dbReference type="GO" id="GO:0005886">
    <property type="term" value="C:plasma membrane"/>
    <property type="evidence" value="ECO:0007669"/>
    <property type="project" value="UniProtKB-SubCell"/>
</dbReference>
<reference evidence="9" key="1">
    <citation type="submission" date="2017-02" db="EMBL/GenBank/DDBJ databases">
        <title>Delineation of Paenibacillus larvae strains originating from foulbrood outbreaks.</title>
        <authorList>
            <person name="Beims H."/>
            <person name="Bunk B."/>
            <person name="Sproeer C."/>
            <person name="Mohr K.I."/>
            <person name="Pradella S."/>
            <person name="Guenther G."/>
            <person name="Rohde M."/>
            <person name="von der Ohe W."/>
            <person name="Steinert M."/>
        </authorList>
    </citation>
    <scope>NUCLEOTIDE SEQUENCE [LARGE SCALE GENOMIC DNA]</scope>
    <source>
        <strain evidence="9">Eric_III</strain>
    </source>
</reference>
<dbReference type="GO" id="GO:0022857">
    <property type="term" value="F:transmembrane transporter activity"/>
    <property type="evidence" value="ECO:0007669"/>
    <property type="project" value="InterPro"/>
</dbReference>
<gene>
    <name evidence="8" type="ORF">ERICIII_03994</name>
</gene>
<feature type="transmembrane region" description="Helical" evidence="6">
    <location>
        <begin position="335"/>
        <end position="359"/>
    </location>
</feature>
<feature type="transmembrane region" description="Helical" evidence="6">
    <location>
        <begin position="168"/>
        <end position="184"/>
    </location>
</feature>
<dbReference type="Gene3D" id="1.20.1250.20">
    <property type="entry name" value="MFS general substrate transporter like domains"/>
    <property type="match status" value="1"/>
</dbReference>
<dbReference type="InterPro" id="IPR020846">
    <property type="entry name" value="MFS_dom"/>
</dbReference>
<feature type="transmembrane region" description="Helical" evidence="6">
    <location>
        <begin position="205"/>
        <end position="226"/>
    </location>
</feature>
<feature type="transmembrane region" description="Helical" evidence="6">
    <location>
        <begin position="144"/>
        <end position="162"/>
    </location>
</feature>
<feature type="transmembrane region" description="Helical" evidence="6">
    <location>
        <begin position="276"/>
        <end position="294"/>
    </location>
</feature>